<dbReference type="EMBL" id="VIWP01000004">
    <property type="protein sequence ID" value="TWF53173.1"/>
    <property type="molecule type" value="Genomic_DNA"/>
</dbReference>
<sequence length="133" mass="14526">MLSFQTLQIITSPSGEEMVVLSKKEFDALAARVEEYDEDADDIAVYDARKAELENQGDAGLMPLEVSQAILKGDSRLRAIRKYRGLSQVDLATASRTAQGHISDIEKSRRSLTDATAERLAAAMDVPAGWLKG</sequence>
<dbReference type="InterPro" id="IPR001387">
    <property type="entry name" value="Cro/C1-type_HTH"/>
</dbReference>
<name>A0A561QS06_9HYPH</name>
<dbReference type="InterPro" id="IPR010982">
    <property type="entry name" value="Lambda_DNA-bd_dom_sf"/>
</dbReference>
<dbReference type="Pfam" id="PF01381">
    <property type="entry name" value="HTH_3"/>
    <property type="match status" value="1"/>
</dbReference>
<evidence type="ECO:0000259" key="1">
    <source>
        <dbReference type="PROSITE" id="PS50943"/>
    </source>
</evidence>
<proteinExistence type="predicted"/>
<gene>
    <name evidence="2" type="ORF">FHW37_104446</name>
</gene>
<accession>A0A561QS06</accession>
<dbReference type="PROSITE" id="PS50943">
    <property type="entry name" value="HTH_CROC1"/>
    <property type="match status" value="1"/>
</dbReference>
<protein>
    <submittedName>
        <fullName evidence="2">Helix-turn-helix protein</fullName>
    </submittedName>
</protein>
<dbReference type="Proteomes" id="UP000320653">
    <property type="component" value="Unassembled WGS sequence"/>
</dbReference>
<keyword evidence="3" id="KW-1185">Reference proteome</keyword>
<dbReference type="SMART" id="SM00530">
    <property type="entry name" value="HTH_XRE"/>
    <property type="match status" value="1"/>
</dbReference>
<dbReference type="AlphaFoldDB" id="A0A561QS06"/>
<dbReference type="CDD" id="cd00093">
    <property type="entry name" value="HTH_XRE"/>
    <property type="match status" value="1"/>
</dbReference>
<dbReference type="GO" id="GO:0003677">
    <property type="term" value="F:DNA binding"/>
    <property type="evidence" value="ECO:0007669"/>
    <property type="project" value="InterPro"/>
</dbReference>
<dbReference type="RefSeq" id="WP_145638804.1">
    <property type="nucleotide sequence ID" value="NZ_VIWP01000004.1"/>
</dbReference>
<evidence type="ECO:0000313" key="3">
    <source>
        <dbReference type="Proteomes" id="UP000320653"/>
    </source>
</evidence>
<organism evidence="2 3">
    <name type="scientific">Neorhizobium alkalisoli</name>
    <dbReference type="NCBI Taxonomy" id="528178"/>
    <lineage>
        <taxon>Bacteria</taxon>
        <taxon>Pseudomonadati</taxon>
        <taxon>Pseudomonadota</taxon>
        <taxon>Alphaproteobacteria</taxon>
        <taxon>Hyphomicrobiales</taxon>
        <taxon>Rhizobiaceae</taxon>
        <taxon>Rhizobium/Agrobacterium group</taxon>
        <taxon>Neorhizobium</taxon>
    </lineage>
</organism>
<dbReference type="Gene3D" id="1.10.260.40">
    <property type="entry name" value="lambda repressor-like DNA-binding domains"/>
    <property type="match status" value="1"/>
</dbReference>
<comment type="caution">
    <text evidence="2">The sequence shown here is derived from an EMBL/GenBank/DDBJ whole genome shotgun (WGS) entry which is preliminary data.</text>
</comment>
<reference evidence="2 3" key="1">
    <citation type="submission" date="2019-06" db="EMBL/GenBank/DDBJ databases">
        <title>Sorghum-associated microbial communities from plants grown in Nebraska, USA.</title>
        <authorList>
            <person name="Schachtman D."/>
        </authorList>
    </citation>
    <scope>NUCLEOTIDE SEQUENCE [LARGE SCALE GENOMIC DNA]</scope>
    <source>
        <strain evidence="2 3">1225</strain>
    </source>
</reference>
<evidence type="ECO:0000313" key="2">
    <source>
        <dbReference type="EMBL" id="TWF53173.1"/>
    </source>
</evidence>
<dbReference type="OrthoDB" id="407979at2"/>
<dbReference type="SUPFAM" id="SSF47413">
    <property type="entry name" value="lambda repressor-like DNA-binding domains"/>
    <property type="match status" value="1"/>
</dbReference>
<feature type="domain" description="HTH cro/C1-type" evidence="1">
    <location>
        <begin position="77"/>
        <end position="131"/>
    </location>
</feature>